<accession>A0AA88GS92</accession>
<feature type="compositionally biased region" description="Polar residues" evidence="1">
    <location>
        <begin position="315"/>
        <end position="325"/>
    </location>
</feature>
<dbReference type="RefSeq" id="XP_044549086.1">
    <property type="nucleotide sequence ID" value="XM_044693677.1"/>
</dbReference>
<feature type="region of interest" description="Disordered" evidence="1">
    <location>
        <begin position="304"/>
        <end position="338"/>
    </location>
</feature>
<sequence length="338" mass="39247">MNSKTTIMINEHDLILPTTEAERVFGSNHENITERYHYQILCNIDYETAYELLQFLRNCTREECYHEKELTNLVQKLKQTDPKGPSALLVFMDKYFPEACQEHCLIDFLISEINRDEEVEGTNLVVEKYILGDEEDFILQVDDRECLTISYSHQSQHYTFGTDIVAFNFQNNNIHFDDSDFVVPPPSPYVLFNMVSQLVQRYTRSSQPSKYLEKPAFFISKPRMILILASIFKKISSVVGNDKRWVEAFGLFQLYTNAPWSCYGKEWKTWILTIISKSFLKHLSTLVIMTTGLYNVTIMGEEEQEIDKSEDSNKRISTSESSQPAKSRKIASHSDTSQ</sequence>
<comment type="caution">
    <text evidence="2">The sequence shown here is derived from an EMBL/GenBank/DDBJ whole genome shotgun (WGS) entry which is preliminary data.</text>
</comment>
<reference evidence="2 3" key="1">
    <citation type="journal article" date="2018" name="BMC Genomics">
        <title>The genome of Naegleria lovaniensis, the basis for a comparative approach to unravel pathogenicity factors of the human pathogenic amoeba N. fowleri.</title>
        <authorList>
            <person name="Liechti N."/>
            <person name="Schurch N."/>
            <person name="Bruggmann R."/>
            <person name="Wittwer M."/>
        </authorList>
    </citation>
    <scope>NUCLEOTIDE SEQUENCE [LARGE SCALE GENOMIC DNA]</scope>
    <source>
        <strain evidence="2 3">ATCC 30569</strain>
    </source>
</reference>
<dbReference type="GeneID" id="68096533"/>
<name>A0AA88GS92_NAELO</name>
<evidence type="ECO:0000313" key="3">
    <source>
        <dbReference type="Proteomes" id="UP000816034"/>
    </source>
</evidence>
<keyword evidence="3" id="KW-1185">Reference proteome</keyword>
<evidence type="ECO:0000256" key="1">
    <source>
        <dbReference type="SAM" id="MobiDB-lite"/>
    </source>
</evidence>
<dbReference type="EMBL" id="PYSW02000020">
    <property type="protein sequence ID" value="KAG2383407.1"/>
    <property type="molecule type" value="Genomic_DNA"/>
</dbReference>
<gene>
    <name evidence="2" type="ORF">C9374_004078</name>
</gene>
<protein>
    <submittedName>
        <fullName evidence="2">Uncharacterized protein</fullName>
    </submittedName>
</protein>
<organism evidence="2 3">
    <name type="scientific">Naegleria lovaniensis</name>
    <name type="common">Amoeba</name>
    <dbReference type="NCBI Taxonomy" id="51637"/>
    <lineage>
        <taxon>Eukaryota</taxon>
        <taxon>Discoba</taxon>
        <taxon>Heterolobosea</taxon>
        <taxon>Tetramitia</taxon>
        <taxon>Eutetramitia</taxon>
        <taxon>Vahlkampfiidae</taxon>
        <taxon>Naegleria</taxon>
    </lineage>
</organism>
<evidence type="ECO:0000313" key="2">
    <source>
        <dbReference type="EMBL" id="KAG2383407.1"/>
    </source>
</evidence>
<proteinExistence type="predicted"/>
<dbReference type="AlphaFoldDB" id="A0AA88GS92"/>
<dbReference type="Proteomes" id="UP000816034">
    <property type="component" value="Unassembled WGS sequence"/>
</dbReference>